<evidence type="ECO:0000313" key="1">
    <source>
        <dbReference type="EMBL" id="RKP19046.1"/>
    </source>
</evidence>
<reference evidence="2" key="1">
    <citation type="journal article" date="2018" name="Nat. Microbiol.">
        <title>Leveraging single-cell genomics to expand the fungal tree of life.</title>
        <authorList>
            <person name="Ahrendt S.R."/>
            <person name="Quandt C.A."/>
            <person name="Ciobanu D."/>
            <person name="Clum A."/>
            <person name="Salamov A."/>
            <person name="Andreopoulos B."/>
            <person name="Cheng J.F."/>
            <person name="Woyke T."/>
            <person name="Pelin A."/>
            <person name="Henrissat B."/>
            <person name="Reynolds N.K."/>
            <person name="Benny G.L."/>
            <person name="Smith M.E."/>
            <person name="James T.Y."/>
            <person name="Grigoriev I.V."/>
        </authorList>
    </citation>
    <scope>NUCLEOTIDE SEQUENCE [LARGE SCALE GENOMIC DNA]</scope>
    <source>
        <strain evidence="2">CSF55</strain>
    </source>
</reference>
<name>A0A4P9YHL5_ROZAC</name>
<organism evidence="1 2">
    <name type="scientific">Rozella allomycis (strain CSF55)</name>
    <dbReference type="NCBI Taxonomy" id="988480"/>
    <lineage>
        <taxon>Eukaryota</taxon>
        <taxon>Fungi</taxon>
        <taxon>Fungi incertae sedis</taxon>
        <taxon>Cryptomycota</taxon>
        <taxon>Cryptomycota incertae sedis</taxon>
        <taxon>Rozella</taxon>
    </lineage>
</organism>
<dbReference type="Proteomes" id="UP000281549">
    <property type="component" value="Unassembled WGS sequence"/>
</dbReference>
<dbReference type="AlphaFoldDB" id="A0A4P9YHL5"/>
<accession>A0A4P9YHL5</accession>
<gene>
    <name evidence="1" type="ORF">ROZALSC1DRAFT_22648</name>
</gene>
<protein>
    <submittedName>
        <fullName evidence="1">Uncharacterized protein</fullName>
    </submittedName>
</protein>
<evidence type="ECO:0000313" key="2">
    <source>
        <dbReference type="Proteomes" id="UP000281549"/>
    </source>
</evidence>
<dbReference type="EMBL" id="ML005309">
    <property type="protein sequence ID" value="RKP19046.1"/>
    <property type="molecule type" value="Genomic_DNA"/>
</dbReference>
<sequence length="278" mass="32066">MDPKSDRLGNIFVSTFRVSKVSKGSSDKLFIHANCILAANDIKRDDLIAFHIREGQKYVEKEIGSSGSLFFYACVMCDQVLNENQAKAFVNLCIKSKQIVYSFKIYEVMTTRYLDVENICLEAEKLAKSNNRMDVKKYFEAVRSELLLQVAEKEIQNVSNSTWKRITLFMIYCYKIETFVSQERFEEIEKARGDYEAANVFYDLCARDCIELDLKVIALSHMLQIHVIGANTTEEIISIRKALVKIVDETQPYLAILLQIIDCISLIYYDDCVEARYP</sequence>
<proteinExistence type="predicted"/>